<proteinExistence type="predicted"/>
<dbReference type="RefSeq" id="WP_368381888.1">
    <property type="nucleotide sequence ID" value="NZ_JBFRYA010000009.1"/>
</dbReference>
<dbReference type="EMBL" id="JBFRYA010000009">
    <property type="protein sequence ID" value="MEX1669621.1"/>
    <property type="molecule type" value="Genomic_DNA"/>
</dbReference>
<evidence type="ECO:0000256" key="1">
    <source>
        <dbReference type="SAM" id="Phobius"/>
    </source>
</evidence>
<keyword evidence="1" id="KW-0472">Membrane</keyword>
<comment type="caution">
    <text evidence="2">The sequence shown here is derived from an EMBL/GenBank/DDBJ whole genome shotgun (WGS) entry which is preliminary data.</text>
</comment>
<dbReference type="Proteomes" id="UP001557485">
    <property type="component" value="Unassembled WGS sequence"/>
</dbReference>
<organism evidence="2 3">
    <name type="scientific">Zhongshania guokunii</name>
    <dbReference type="NCBI Taxonomy" id="641783"/>
    <lineage>
        <taxon>Bacteria</taxon>
        <taxon>Pseudomonadati</taxon>
        <taxon>Pseudomonadota</taxon>
        <taxon>Gammaproteobacteria</taxon>
        <taxon>Cellvibrionales</taxon>
        <taxon>Spongiibacteraceae</taxon>
        <taxon>Zhongshania</taxon>
    </lineage>
</organism>
<name>A0ABV3U6V2_9GAMM</name>
<feature type="transmembrane region" description="Helical" evidence="1">
    <location>
        <begin position="106"/>
        <end position="130"/>
    </location>
</feature>
<feature type="transmembrane region" description="Helical" evidence="1">
    <location>
        <begin position="54"/>
        <end position="75"/>
    </location>
</feature>
<reference evidence="2 3" key="1">
    <citation type="journal article" date="2011" name="Int. J. Syst. Evol. Microbiol.">
        <title>Zhongshania antarctica gen. nov., sp. nov. and Zhongshania guokunii sp. nov., gammaproteobacteria respectively isolated from coastal attached (fast) ice and surface seawater of the Antarctic.</title>
        <authorList>
            <person name="Li H.J."/>
            <person name="Zhang X.Y."/>
            <person name="Chen C.X."/>
            <person name="Zhang Y.J."/>
            <person name="Gao Z.M."/>
            <person name="Yu Y."/>
            <person name="Chen X.L."/>
            <person name="Chen B."/>
            <person name="Zhang Y.Z."/>
        </authorList>
    </citation>
    <scope>NUCLEOTIDE SEQUENCE [LARGE SCALE GENOMIC DNA]</scope>
    <source>
        <strain evidence="2 3">ZS6-22T</strain>
    </source>
</reference>
<feature type="transmembrane region" description="Helical" evidence="1">
    <location>
        <begin position="142"/>
        <end position="164"/>
    </location>
</feature>
<keyword evidence="3" id="KW-1185">Reference proteome</keyword>
<protein>
    <submittedName>
        <fullName evidence="2">Uncharacterized protein</fullName>
    </submittedName>
</protein>
<keyword evidence="1" id="KW-1133">Transmembrane helix</keyword>
<keyword evidence="1" id="KW-0812">Transmembrane</keyword>
<feature type="transmembrane region" description="Helical" evidence="1">
    <location>
        <begin position="21"/>
        <end position="42"/>
    </location>
</feature>
<evidence type="ECO:0000313" key="2">
    <source>
        <dbReference type="EMBL" id="MEX1669621.1"/>
    </source>
</evidence>
<sequence length="172" mass="18905">MKMNIRLDLPQNTRRHLYKEMAISFAINLVINGVIAWFAFSAKARVAMWGEHSFAGDLAITAFILCWIVGAIFVATHRTKVNKEKLAAVELDLPGWLPRSPILMGLLLATIALLIYYPVTLVALLMFGFAEMDLLVFSVFKGLWAGLLACLVIPPAMIFGLATANKAEPVSA</sequence>
<accession>A0ABV3U6V2</accession>
<gene>
    <name evidence="2" type="ORF">AB4876_11935</name>
</gene>
<evidence type="ECO:0000313" key="3">
    <source>
        <dbReference type="Proteomes" id="UP001557485"/>
    </source>
</evidence>